<dbReference type="GO" id="GO:0006825">
    <property type="term" value="P:copper ion transport"/>
    <property type="evidence" value="ECO:0007669"/>
    <property type="project" value="InterPro"/>
</dbReference>
<evidence type="ECO:0000256" key="2">
    <source>
        <dbReference type="ARBA" id="ARBA00022475"/>
    </source>
</evidence>
<dbReference type="AlphaFoldDB" id="A0A3R8RRZ2"/>
<dbReference type="OrthoDB" id="6053803at2"/>
<dbReference type="InterPro" id="IPR008457">
    <property type="entry name" value="Cu-R_CopD_dom"/>
</dbReference>
<keyword evidence="2" id="KW-1003">Cell membrane</keyword>
<dbReference type="Pfam" id="PF05425">
    <property type="entry name" value="CopD"/>
    <property type="match status" value="1"/>
</dbReference>
<evidence type="ECO:0000256" key="3">
    <source>
        <dbReference type="ARBA" id="ARBA00022692"/>
    </source>
</evidence>
<dbReference type="GO" id="GO:0005886">
    <property type="term" value="C:plasma membrane"/>
    <property type="evidence" value="ECO:0007669"/>
    <property type="project" value="UniProtKB-SubCell"/>
</dbReference>
<feature type="transmembrane region" description="Helical" evidence="6">
    <location>
        <begin position="49"/>
        <end position="73"/>
    </location>
</feature>
<comment type="caution">
    <text evidence="8">The sequence shown here is derived from an EMBL/GenBank/DDBJ whole genome shotgun (WGS) entry which is preliminary data.</text>
</comment>
<sequence length="307" mass="32821">MTMDDWLYPLLRFAHYSLLLGLFGITAFRCIGLRETLAQQPQRKDNGALAVAAVVAPVLTITLMFLSIAAMMAQPVWQLEWTTIEAMVMSTSIGWAFVVRLGILLAAAILMVFGRTSSAVSVAALLFGLALTTLAWNGHAAATEGTLGTVHRLNDAAHLLAAGLWIGAIGWFVHLIKVVHRQPHLFAPVSLLSDMHRFAPLGSLLVCVVGITGIVNAQLIFGLHNSADVLKTNYGWLLVAKIALVGFMLLFAARNALLGRRLPAAPNSVDISSTLAKLRTSLAAEVTLALAVLGLVAFIGMMSPLTH</sequence>
<feature type="transmembrane region" description="Helical" evidence="6">
    <location>
        <begin position="6"/>
        <end position="28"/>
    </location>
</feature>
<dbReference type="InterPro" id="IPR047689">
    <property type="entry name" value="CopD"/>
</dbReference>
<feature type="transmembrane region" description="Helical" evidence="6">
    <location>
        <begin position="119"/>
        <end position="136"/>
    </location>
</feature>
<proteinExistence type="predicted"/>
<keyword evidence="5 6" id="KW-0472">Membrane</keyword>
<feature type="domain" description="Copper resistance protein D" evidence="7">
    <location>
        <begin position="195"/>
        <end position="298"/>
    </location>
</feature>
<name>A0A3R8RRZ2_9SPHN</name>
<reference evidence="8 9" key="1">
    <citation type="submission" date="2018-12" db="EMBL/GenBank/DDBJ databases">
        <authorList>
            <person name="Kim S.-J."/>
            <person name="Jung G.-Y."/>
        </authorList>
    </citation>
    <scope>NUCLEOTIDE SEQUENCE [LARGE SCALE GENOMIC DNA]</scope>
    <source>
        <strain evidence="8 9">03SU3-P</strain>
    </source>
</reference>
<gene>
    <name evidence="8" type="ORF">D7D48_09820</name>
</gene>
<keyword evidence="9" id="KW-1185">Reference proteome</keyword>
<feature type="transmembrane region" description="Helical" evidence="6">
    <location>
        <begin position="156"/>
        <end position="177"/>
    </location>
</feature>
<feature type="transmembrane region" description="Helical" evidence="6">
    <location>
        <begin position="282"/>
        <end position="302"/>
    </location>
</feature>
<dbReference type="Proteomes" id="UP000268553">
    <property type="component" value="Unassembled WGS sequence"/>
</dbReference>
<protein>
    <submittedName>
        <fullName evidence="8">Copper resistance D family protein</fullName>
    </submittedName>
</protein>
<evidence type="ECO:0000256" key="4">
    <source>
        <dbReference type="ARBA" id="ARBA00022989"/>
    </source>
</evidence>
<dbReference type="PANTHER" id="PTHR34820:SF4">
    <property type="entry name" value="INNER MEMBRANE PROTEIN YEBZ"/>
    <property type="match status" value="1"/>
</dbReference>
<feature type="transmembrane region" description="Helical" evidence="6">
    <location>
        <begin position="93"/>
        <end position="112"/>
    </location>
</feature>
<comment type="subcellular location">
    <subcellularLocation>
        <location evidence="1">Cell membrane</location>
        <topology evidence="1">Multi-pass membrane protein</topology>
    </subcellularLocation>
</comment>
<evidence type="ECO:0000256" key="1">
    <source>
        <dbReference type="ARBA" id="ARBA00004651"/>
    </source>
</evidence>
<dbReference type="EMBL" id="RWJI01000002">
    <property type="protein sequence ID" value="RRQ51255.1"/>
    <property type="molecule type" value="Genomic_DNA"/>
</dbReference>
<dbReference type="NCBIfam" id="NF033808">
    <property type="entry name" value="copper_CopD"/>
    <property type="match status" value="1"/>
</dbReference>
<evidence type="ECO:0000313" key="8">
    <source>
        <dbReference type="EMBL" id="RRQ51255.1"/>
    </source>
</evidence>
<evidence type="ECO:0000256" key="6">
    <source>
        <dbReference type="SAM" id="Phobius"/>
    </source>
</evidence>
<feature type="transmembrane region" description="Helical" evidence="6">
    <location>
        <begin position="198"/>
        <end position="221"/>
    </location>
</feature>
<organism evidence="8 9">
    <name type="scientific">Sphingorhabdus wooponensis</name>
    <dbReference type="NCBI Taxonomy" id="940136"/>
    <lineage>
        <taxon>Bacteria</taxon>
        <taxon>Pseudomonadati</taxon>
        <taxon>Pseudomonadota</taxon>
        <taxon>Alphaproteobacteria</taxon>
        <taxon>Sphingomonadales</taxon>
        <taxon>Sphingomonadaceae</taxon>
        <taxon>Sphingorhabdus</taxon>
    </lineage>
</organism>
<keyword evidence="3 6" id="KW-0812">Transmembrane</keyword>
<evidence type="ECO:0000256" key="5">
    <source>
        <dbReference type="ARBA" id="ARBA00023136"/>
    </source>
</evidence>
<keyword evidence="4 6" id="KW-1133">Transmembrane helix</keyword>
<evidence type="ECO:0000313" key="9">
    <source>
        <dbReference type="Proteomes" id="UP000268553"/>
    </source>
</evidence>
<accession>A0A3R8RRZ2</accession>
<evidence type="ECO:0000259" key="7">
    <source>
        <dbReference type="Pfam" id="PF05425"/>
    </source>
</evidence>
<dbReference type="InterPro" id="IPR032694">
    <property type="entry name" value="CopC/D"/>
</dbReference>
<dbReference type="PANTHER" id="PTHR34820">
    <property type="entry name" value="INNER MEMBRANE PROTEIN YEBZ"/>
    <property type="match status" value="1"/>
</dbReference>
<feature type="transmembrane region" description="Helical" evidence="6">
    <location>
        <begin position="233"/>
        <end position="253"/>
    </location>
</feature>